<reference evidence="1" key="1">
    <citation type="submission" date="2023-03" db="EMBL/GenBank/DDBJ databases">
        <title>Massive genome expansion in bonnet fungi (Mycena s.s.) driven by repeated elements and novel gene families across ecological guilds.</title>
        <authorList>
            <consortium name="Lawrence Berkeley National Laboratory"/>
            <person name="Harder C.B."/>
            <person name="Miyauchi S."/>
            <person name="Viragh M."/>
            <person name="Kuo A."/>
            <person name="Thoen E."/>
            <person name="Andreopoulos B."/>
            <person name="Lu D."/>
            <person name="Skrede I."/>
            <person name="Drula E."/>
            <person name="Henrissat B."/>
            <person name="Morin E."/>
            <person name="Kohler A."/>
            <person name="Barry K."/>
            <person name="LaButti K."/>
            <person name="Morin E."/>
            <person name="Salamov A."/>
            <person name="Lipzen A."/>
            <person name="Mereny Z."/>
            <person name="Hegedus B."/>
            <person name="Baldrian P."/>
            <person name="Stursova M."/>
            <person name="Weitz H."/>
            <person name="Taylor A."/>
            <person name="Grigoriev I.V."/>
            <person name="Nagy L.G."/>
            <person name="Martin F."/>
            <person name="Kauserud H."/>
        </authorList>
    </citation>
    <scope>NUCLEOTIDE SEQUENCE</scope>
    <source>
        <strain evidence="1">CBHHK002</strain>
    </source>
</reference>
<proteinExistence type="predicted"/>
<accession>A0AAD7F381</accession>
<keyword evidence="2" id="KW-1185">Reference proteome</keyword>
<dbReference type="EMBL" id="JARIHO010000002">
    <property type="protein sequence ID" value="KAJ7367142.1"/>
    <property type="molecule type" value="Genomic_DNA"/>
</dbReference>
<dbReference type="AlphaFoldDB" id="A0AAD7F381"/>
<name>A0AAD7F381_9AGAR</name>
<gene>
    <name evidence="1" type="ORF">DFH08DRAFT_797975</name>
</gene>
<comment type="caution">
    <text evidence="1">The sequence shown here is derived from an EMBL/GenBank/DDBJ whole genome shotgun (WGS) entry which is preliminary data.</text>
</comment>
<organism evidence="1 2">
    <name type="scientific">Mycena albidolilacea</name>
    <dbReference type="NCBI Taxonomy" id="1033008"/>
    <lineage>
        <taxon>Eukaryota</taxon>
        <taxon>Fungi</taxon>
        <taxon>Dikarya</taxon>
        <taxon>Basidiomycota</taxon>
        <taxon>Agaricomycotina</taxon>
        <taxon>Agaricomycetes</taxon>
        <taxon>Agaricomycetidae</taxon>
        <taxon>Agaricales</taxon>
        <taxon>Marasmiineae</taxon>
        <taxon>Mycenaceae</taxon>
        <taxon>Mycena</taxon>
    </lineage>
</organism>
<evidence type="ECO:0000313" key="2">
    <source>
        <dbReference type="Proteomes" id="UP001218218"/>
    </source>
</evidence>
<sequence>MPLMPELAVACWEWQGKGAHYNVHQARRCKVHILMQWWPVIVHEFELAFMNYCTIKDITDDKQTKTLIRCFCDHHVTDVLADPEERKTLLKGTVPNFMKQIRSIVLQPGWEDDHRITMMACRHLQSDSFFMFASTIRSMNSLVVNTESHLTNERLCSHLKSVMCRDLLDDYRANPIAKAVATTKLSLWLHKVKHIDDARLHSYNWMKAAIEEVECKLNKRLALPATAAA</sequence>
<protein>
    <submittedName>
        <fullName evidence="1">Uncharacterized protein</fullName>
    </submittedName>
</protein>
<evidence type="ECO:0000313" key="1">
    <source>
        <dbReference type="EMBL" id="KAJ7367142.1"/>
    </source>
</evidence>
<dbReference type="Proteomes" id="UP001218218">
    <property type="component" value="Unassembled WGS sequence"/>
</dbReference>